<protein>
    <recommendedName>
        <fullName evidence="3">F-box domain-containing protein</fullName>
    </recommendedName>
</protein>
<sequence>MDSVPYEFCQEVVGLLNMKKEKCRQAAEHLTGSWKMAVEKYAENVRHFGIAVWKGDEDQWFCKITERMNRNMESSISLEELYSIDRRFVKICDVTVREEDYGDVFLPKPIGMSKEHLIEILIPFLNAQSLSSCTLSISVWSAECMAIFKPYVVFGHLALPSGIPLNHQDVEDFLETQIEKNCILKIVQLSFYSHSERLEQILIDLVKKPSHTRLEIIGPGALMVTMRIVNAVFKMWHETGKKTEIQGETNVTEEDLLSMPLPAGVKRIAKCAKTKNETTHIFLWTQEDRPDLKCKLVVKDDRAKEQSRTVYINNPLLQYGRDFQGVLCGERIMNT</sequence>
<dbReference type="EMBL" id="JAUCMV010000001">
    <property type="protein sequence ID" value="KAK0428523.1"/>
    <property type="molecule type" value="Genomic_DNA"/>
</dbReference>
<dbReference type="Proteomes" id="UP001175271">
    <property type="component" value="Unassembled WGS sequence"/>
</dbReference>
<proteinExistence type="predicted"/>
<evidence type="ECO:0000313" key="2">
    <source>
        <dbReference type="Proteomes" id="UP001175271"/>
    </source>
</evidence>
<evidence type="ECO:0000313" key="1">
    <source>
        <dbReference type="EMBL" id="KAK0428523.1"/>
    </source>
</evidence>
<reference evidence="1" key="1">
    <citation type="submission" date="2023-06" db="EMBL/GenBank/DDBJ databases">
        <title>Genomic analysis of the entomopathogenic nematode Steinernema hermaphroditum.</title>
        <authorList>
            <person name="Schwarz E.M."/>
            <person name="Heppert J.K."/>
            <person name="Baniya A."/>
            <person name="Schwartz H.T."/>
            <person name="Tan C.-H."/>
            <person name="Antoshechkin I."/>
            <person name="Sternberg P.W."/>
            <person name="Goodrich-Blair H."/>
            <person name="Dillman A.R."/>
        </authorList>
    </citation>
    <scope>NUCLEOTIDE SEQUENCE</scope>
    <source>
        <strain evidence="1">PS9179</strain>
        <tissue evidence="1">Whole animal</tissue>
    </source>
</reference>
<dbReference type="AlphaFoldDB" id="A0AA39MC84"/>
<comment type="caution">
    <text evidence="1">The sequence shown here is derived from an EMBL/GenBank/DDBJ whole genome shotgun (WGS) entry which is preliminary data.</text>
</comment>
<gene>
    <name evidence="1" type="ORF">QR680_010847</name>
</gene>
<evidence type="ECO:0008006" key="3">
    <source>
        <dbReference type="Google" id="ProtNLM"/>
    </source>
</evidence>
<keyword evidence="2" id="KW-1185">Reference proteome</keyword>
<organism evidence="1 2">
    <name type="scientific">Steinernema hermaphroditum</name>
    <dbReference type="NCBI Taxonomy" id="289476"/>
    <lineage>
        <taxon>Eukaryota</taxon>
        <taxon>Metazoa</taxon>
        <taxon>Ecdysozoa</taxon>
        <taxon>Nematoda</taxon>
        <taxon>Chromadorea</taxon>
        <taxon>Rhabditida</taxon>
        <taxon>Tylenchina</taxon>
        <taxon>Panagrolaimomorpha</taxon>
        <taxon>Strongyloidoidea</taxon>
        <taxon>Steinernematidae</taxon>
        <taxon>Steinernema</taxon>
    </lineage>
</organism>
<accession>A0AA39MC84</accession>
<name>A0AA39MC84_9BILA</name>